<evidence type="ECO:0000313" key="1">
    <source>
        <dbReference type="EMBL" id="PRT35512.1"/>
    </source>
</evidence>
<comment type="caution">
    <text evidence="1">The sequence shown here is derived from an EMBL/GenBank/DDBJ whole genome shotgun (WGS) entry which is preliminary data.</text>
</comment>
<dbReference type="PROSITE" id="PS51257">
    <property type="entry name" value="PROKAR_LIPOPROTEIN"/>
    <property type="match status" value="1"/>
</dbReference>
<reference evidence="1 2" key="1">
    <citation type="submission" date="2018-03" db="EMBL/GenBank/DDBJ databases">
        <title>Genotypic and phenotypic analysis of antagonistic Bacillus spp. isolated from rhizosphere soil of plants in Tibet.</title>
        <authorList>
            <person name="Borriss R."/>
            <person name="Lasch P."/>
            <person name="Wu L."/>
            <person name="Wu H."/>
            <person name="Gao X."/>
        </authorList>
    </citation>
    <scope>NUCLEOTIDE SEQUENCE [LARGE SCALE GENOMIC DNA]</scope>
    <source>
        <strain evidence="1 2">NMSW16</strain>
    </source>
</reference>
<proteinExistence type="predicted"/>
<gene>
    <name evidence="1" type="ORF">C6357_28865</name>
</gene>
<keyword evidence="2" id="KW-1185">Reference proteome</keyword>
<accession>A0ABX5DML4</accession>
<dbReference type="Proteomes" id="UP000239236">
    <property type="component" value="Unassembled WGS sequence"/>
</dbReference>
<evidence type="ECO:0000313" key="2">
    <source>
        <dbReference type="Proteomes" id="UP000239236"/>
    </source>
</evidence>
<protein>
    <submittedName>
        <fullName evidence="1">Transcription initiation factor TFIIIB</fullName>
    </submittedName>
</protein>
<sequence length="74" mass="8246">MKCKKCGHFNTENDVEQTGATSCGTGCGCIGYEYELICGKCDNEIYSGREWGEFDRTEVFDEIIDKLGEDKATC</sequence>
<dbReference type="EMBL" id="PVRR01000015">
    <property type="protein sequence ID" value="PRT35512.1"/>
    <property type="molecule type" value="Genomic_DNA"/>
</dbReference>
<name>A0ABX5DML4_9BACI</name>
<organism evidence="1 2">
    <name type="scientific">Bacillus wiedmannii</name>
    <dbReference type="NCBI Taxonomy" id="1890302"/>
    <lineage>
        <taxon>Bacteria</taxon>
        <taxon>Bacillati</taxon>
        <taxon>Bacillota</taxon>
        <taxon>Bacilli</taxon>
        <taxon>Bacillales</taxon>
        <taxon>Bacillaceae</taxon>
        <taxon>Bacillus</taxon>
        <taxon>Bacillus cereus group</taxon>
    </lineage>
</organism>